<dbReference type="GO" id="GO:0016787">
    <property type="term" value="F:hydrolase activity"/>
    <property type="evidence" value="ECO:0007669"/>
    <property type="project" value="InterPro"/>
</dbReference>
<comment type="similarity">
    <text evidence="1">Belongs to the metallo-dependent hydrolases superfamily.</text>
</comment>
<proteinExistence type="inferred from homology"/>
<gene>
    <name evidence="3" type="ORF">UFOPK1506_00519</name>
</gene>
<dbReference type="InterPro" id="IPR006680">
    <property type="entry name" value="Amidohydro-rel"/>
</dbReference>
<dbReference type="PANTHER" id="PTHR43569:SF2">
    <property type="entry name" value="AMIDOHYDROLASE-RELATED DOMAIN-CONTAINING PROTEIN"/>
    <property type="match status" value="1"/>
</dbReference>
<dbReference type="InterPro" id="IPR052350">
    <property type="entry name" value="Metallo-dep_Lactonases"/>
</dbReference>
<dbReference type="Pfam" id="PF04909">
    <property type="entry name" value="Amidohydro_2"/>
    <property type="match status" value="1"/>
</dbReference>
<evidence type="ECO:0000256" key="1">
    <source>
        <dbReference type="ARBA" id="ARBA00038310"/>
    </source>
</evidence>
<accession>A0A6J6CLB5</accession>
<name>A0A6J6CLB5_9ZZZZ</name>
<reference evidence="3" key="1">
    <citation type="submission" date="2020-05" db="EMBL/GenBank/DDBJ databases">
        <authorList>
            <person name="Chiriac C."/>
            <person name="Salcher M."/>
            <person name="Ghai R."/>
            <person name="Kavagutti S V."/>
        </authorList>
    </citation>
    <scope>NUCLEOTIDE SEQUENCE</scope>
</reference>
<dbReference type="SUPFAM" id="SSF51556">
    <property type="entry name" value="Metallo-dependent hydrolases"/>
    <property type="match status" value="1"/>
</dbReference>
<organism evidence="3">
    <name type="scientific">freshwater metagenome</name>
    <dbReference type="NCBI Taxonomy" id="449393"/>
    <lineage>
        <taxon>unclassified sequences</taxon>
        <taxon>metagenomes</taxon>
        <taxon>ecological metagenomes</taxon>
    </lineage>
</organism>
<dbReference type="Gene3D" id="3.20.20.140">
    <property type="entry name" value="Metal-dependent hydrolases"/>
    <property type="match status" value="1"/>
</dbReference>
<dbReference type="InterPro" id="IPR032466">
    <property type="entry name" value="Metal_Hydrolase"/>
</dbReference>
<feature type="domain" description="Amidohydrolase-related" evidence="2">
    <location>
        <begin position="8"/>
        <end position="294"/>
    </location>
</feature>
<protein>
    <submittedName>
        <fullName evidence="3">Unannotated protein</fullName>
    </submittedName>
</protein>
<sequence>MAKQIPIIDTHAHFYDFSHPELKWVWLDRDFVHPILGNINPLKAPEYVVENFHAESRFAGVEGVVHVQAAIGSPNPVTETVWLTEMNKKSPIPIRIVADCDLGAANAISQLEEHAKSKLFVGIRDFKAEPMLAAKEINPAYEASLKWMAKKKIVFDLDCEWQNMGEARKLAERHPDLPIVLEHIGFPRKRTDAYFENWKSAVKDLAKAENVTMKISGVAMTDPNFTKKSLKPWVETCLKAFGPDRCVIGSNWPVDRLFSSYDVIMNLYREYIEKLSTSEQKKILNKNAAKLYKF</sequence>
<dbReference type="AlphaFoldDB" id="A0A6J6CLB5"/>
<dbReference type="EMBL" id="CAEZSV010000072">
    <property type="protein sequence ID" value="CAB4552117.1"/>
    <property type="molecule type" value="Genomic_DNA"/>
</dbReference>
<evidence type="ECO:0000259" key="2">
    <source>
        <dbReference type="Pfam" id="PF04909"/>
    </source>
</evidence>
<dbReference type="PANTHER" id="PTHR43569">
    <property type="entry name" value="AMIDOHYDROLASE"/>
    <property type="match status" value="1"/>
</dbReference>
<evidence type="ECO:0000313" key="3">
    <source>
        <dbReference type="EMBL" id="CAB4552117.1"/>
    </source>
</evidence>